<dbReference type="Proteomes" id="UP000199541">
    <property type="component" value="Unassembled WGS sequence"/>
</dbReference>
<evidence type="ECO:0000259" key="3">
    <source>
        <dbReference type="Pfam" id="PF04355"/>
    </source>
</evidence>
<dbReference type="Proteomes" id="UP000634647">
    <property type="component" value="Unassembled WGS sequence"/>
</dbReference>
<evidence type="ECO:0000313" key="7">
    <source>
        <dbReference type="Proteomes" id="UP000634647"/>
    </source>
</evidence>
<evidence type="ECO:0000256" key="1">
    <source>
        <dbReference type="ARBA" id="ARBA00022729"/>
    </source>
</evidence>
<evidence type="ECO:0000313" key="5">
    <source>
        <dbReference type="EMBL" id="SDW58230.1"/>
    </source>
</evidence>
<dbReference type="AlphaFoldDB" id="A0AAN4ZYQ0"/>
<dbReference type="Gene3D" id="3.30.1450.10">
    <property type="match status" value="1"/>
</dbReference>
<accession>A0AAN4ZYQ0</accession>
<dbReference type="InterPro" id="IPR037873">
    <property type="entry name" value="BamE-like"/>
</dbReference>
<keyword evidence="1" id="KW-0732">Signal</keyword>
<organism evidence="4 7">
    <name type="scientific">Allgaiera indica</name>
    <dbReference type="NCBI Taxonomy" id="765699"/>
    <lineage>
        <taxon>Bacteria</taxon>
        <taxon>Pseudomonadati</taxon>
        <taxon>Pseudomonadota</taxon>
        <taxon>Alphaproteobacteria</taxon>
        <taxon>Rhodobacterales</taxon>
        <taxon>Paracoccaceae</taxon>
        <taxon>Allgaiera</taxon>
    </lineage>
</organism>
<reference evidence="5 6" key="2">
    <citation type="submission" date="2016-10" db="EMBL/GenBank/DDBJ databases">
        <authorList>
            <person name="Varghese N."/>
            <person name="Submissions S."/>
        </authorList>
    </citation>
    <scope>NUCLEOTIDE SEQUENCE [LARGE SCALE GENOMIC DNA]</scope>
    <source>
        <strain evidence="5 6">DSM 24802</strain>
    </source>
</reference>
<name>A0AAN4ZYQ0_9RHOB</name>
<dbReference type="RefSeq" id="WP_244520969.1">
    <property type="nucleotide sequence ID" value="NZ_BNAB01000004.1"/>
</dbReference>
<dbReference type="InterPro" id="IPR007450">
    <property type="entry name" value="BamE_dom"/>
</dbReference>
<reference evidence="4" key="3">
    <citation type="submission" date="2023-06" db="EMBL/GenBank/DDBJ databases">
        <authorList>
            <person name="Sun Q."/>
            <person name="Zhou Y."/>
        </authorList>
    </citation>
    <scope>NUCLEOTIDE SEQUENCE</scope>
    <source>
        <strain evidence="4">CGMCC 1.10859</strain>
    </source>
</reference>
<dbReference type="GO" id="GO:0019867">
    <property type="term" value="C:outer membrane"/>
    <property type="evidence" value="ECO:0007669"/>
    <property type="project" value="InterPro"/>
</dbReference>
<evidence type="ECO:0000256" key="2">
    <source>
        <dbReference type="ARBA" id="ARBA00023136"/>
    </source>
</evidence>
<evidence type="ECO:0000313" key="4">
    <source>
        <dbReference type="EMBL" id="GHE00651.1"/>
    </source>
</evidence>
<comment type="caution">
    <text evidence="4">The sequence shown here is derived from an EMBL/GenBank/DDBJ whole genome shotgun (WGS) entry which is preliminary data.</text>
</comment>
<dbReference type="EMBL" id="FNOB01000005">
    <property type="protein sequence ID" value="SDW58230.1"/>
    <property type="molecule type" value="Genomic_DNA"/>
</dbReference>
<keyword evidence="2" id="KW-0472">Membrane</keyword>
<evidence type="ECO:0000313" key="6">
    <source>
        <dbReference type="Proteomes" id="UP000199541"/>
    </source>
</evidence>
<proteinExistence type="predicted"/>
<dbReference type="PROSITE" id="PS51257">
    <property type="entry name" value="PROKAR_LIPOPROTEIN"/>
    <property type="match status" value="1"/>
</dbReference>
<keyword evidence="6" id="KW-1185">Reference proteome</keyword>
<dbReference type="EMBL" id="BNAB01000004">
    <property type="protein sequence ID" value="GHE00651.1"/>
    <property type="molecule type" value="Genomic_DNA"/>
</dbReference>
<reference evidence="4" key="1">
    <citation type="journal article" date="2014" name="Int. J. Syst. Evol. Microbiol.">
        <title>Complete genome sequence of Corynebacterium casei LMG S-19264T (=DSM 44701T), isolated from a smear-ripened cheese.</title>
        <authorList>
            <consortium name="US DOE Joint Genome Institute (JGI-PGF)"/>
            <person name="Walter F."/>
            <person name="Albersmeier A."/>
            <person name="Kalinowski J."/>
            <person name="Ruckert C."/>
        </authorList>
    </citation>
    <scope>NUCLEOTIDE SEQUENCE</scope>
    <source>
        <strain evidence="4">CGMCC 1.10859</strain>
    </source>
</reference>
<protein>
    <submittedName>
        <fullName evidence="5">Beta-barrel assembly machine subunit BamE</fullName>
    </submittedName>
    <submittedName>
        <fullName evidence="4">Outer membrane protein assembly factor BamE</fullName>
    </submittedName>
</protein>
<feature type="domain" description="Outer membrane protein assembly factor BamE" evidence="3">
    <location>
        <begin position="31"/>
        <end position="106"/>
    </location>
</feature>
<gene>
    <name evidence="4" type="ORF">GCM10008024_13020</name>
    <name evidence="5" type="ORF">SAMN05444006_10512</name>
</gene>
<sequence length="155" mass="16755">MRQALSRMRVGLLGLAIAVLGACSPIYSNHGYVPDAPELSQIKVGKDTRDTVRSKIGDPTTGGLMKPAEWFYVQSWFKTVGAGPRKETKREVVAISFDKAGRVSNVERFGLAQGHVVTLSRRVTTPSVQGIGFLQQLFGSLGKFNASQFLNKSGG</sequence>
<dbReference type="Pfam" id="PF04355">
    <property type="entry name" value="BamE"/>
    <property type="match status" value="1"/>
</dbReference>